<dbReference type="GO" id="GO:0005737">
    <property type="term" value="C:cytoplasm"/>
    <property type="evidence" value="ECO:0007669"/>
    <property type="project" value="TreeGrafter"/>
</dbReference>
<dbReference type="InterPro" id="IPR006076">
    <property type="entry name" value="FAD-dep_OxRdtase"/>
</dbReference>
<dbReference type="PANTHER" id="PTHR13847">
    <property type="entry name" value="SARCOSINE DEHYDROGENASE-RELATED"/>
    <property type="match status" value="1"/>
</dbReference>
<evidence type="ECO:0000259" key="1">
    <source>
        <dbReference type="Pfam" id="PF01266"/>
    </source>
</evidence>
<dbReference type="RefSeq" id="XP_007737264.1">
    <property type="nucleotide sequence ID" value="XM_007739074.1"/>
</dbReference>
<dbReference type="HOGENOM" id="CLU_022730_0_1_1"/>
<organism evidence="2 3">
    <name type="scientific">Capronia epimyces CBS 606.96</name>
    <dbReference type="NCBI Taxonomy" id="1182542"/>
    <lineage>
        <taxon>Eukaryota</taxon>
        <taxon>Fungi</taxon>
        <taxon>Dikarya</taxon>
        <taxon>Ascomycota</taxon>
        <taxon>Pezizomycotina</taxon>
        <taxon>Eurotiomycetes</taxon>
        <taxon>Chaetothyriomycetidae</taxon>
        <taxon>Chaetothyriales</taxon>
        <taxon>Herpotrichiellaceae</taxon>
        <taxon>Capronia</taxon>
    </lineage>
</organism>
<protein>
    <recommendedName>
        <fullName evidence="1">FAD dependent oxidoreductase domain-containing protein</fullName>
    </recommendedName>
</protein>
<dbReference type="Gene3D" id="3.30.9.10">
    <property type="entry name" value="D-Amino Acid Oxidase, subunit A, domain 2"/>
    <property type="match status" value="1"/>
</dbReference>
<dbReference type="Proteomes" id="UP000019478">
    <property type="component" value="Unassembled WGS sequence"/>
</dbReference>
<dbReference type="GeneID" id="19173064"/>
<dbReference type="SUPFAM" id="SSF51905">
    <property type="entry name" value="FAD/NAD(P)-binding domain"/>
    <property type="match status" value="1"/>
</dbReference>
<gene>
    <name evidence="2" type="ORF">A1O3_08978</name>
</gene>
<reference evidence="2 3" key="1">
    <citation type="submission" date="2013-03" db="EMBL/GenBank/DDBJ databases">
        <title>The Genome Sequence of Capronia epimyces CBS 606.96.</title>
        <authorList>
            <consortium name="The Broad Institute Genomics Platform"/>
            <person name="Cuomo C."/>
            <person name="de Hoog S."/>
            <person name="Gorbushina A."/>
            <person name="Walker B."/>
            <person name="Young S.K."/>
            <person name="Zeng Q."/>
            <person name="Gargeya S."/>
            <person name="Fitzgerald M."/>
            <person name="Haas B."/>
            <person name="Abouelleil A."/>
            <person name="Allen A.W."/>
            <person name="Alvarado L."/>
            <person name="Arachchi H.M."/>
            <person name="Berlin A.M."/>
            <person name="Chapman S.B."/>
            <person name="Gainer-Dewar J."/>
            <person name="Goldberg J."/>
            <person name="Griggs A."/>
            <person name="Gujja S."/>
            <person name="Hansen M."/>
            <person name="Howarth C."/>
            <person name="Imamovic A."/>
            <person name="Ireland A."/>
            <person name="Larimer J."/>
            <person name="McCowan C."/>
            <person name="Murphy C."/>
            <person name="Pearson M."/>
            <person name="Poon T.W."/>
            <person name="Priest M."/>
            <person name="Roberts A."/>
            <person name="Saif S."/>
            <person name="Shea T."/>
            <person name="Sisk P."/>
            <person name="Sykes S."/>
            <person name="Wortman J."/>
            <person name="Nusbaum C."/>
            <person name="Birren B."/>
        </authorList>
    </citation>
    <scope>NUCLEOTIDE SEQUENCE [LARGE SCALE GENOMIC DNA]</scope>
    <source>
        <strain evidence="2 3">CBS 606.96</strain>
    </source>
</reference>
<keyword evidence="3" id="KW-1185">Reference proteome</keyword>
<evidence type="ECO:0000313" key="2">
    <source>
        <dbReference type="EMBL" id="EXJ77819.1"/>
    </source>
</evidence>
<sequence length="481" mass="52106">MAATLDSPSTPELASLAAPMDNPCLSKWQRSTRACQLLNVNRNVPVRSKSEYVVLGSGLSGALTVFNLLENGVKGSDVLILEARELAGGATSRNAGHIRPDPLRSFTRQAAIHGVEQAVRIIESERQVFEKLTDFIEKYKIPCDLDKTTTLDVCMTPFFVDYNASALKRLKQAKADTSDIRVHEGPTAETASRISGALAAYEWPAASVHPALLTHWILQSVVSKGVTIYTHCPALKIKESPKTSLVLSPVEPATTTWDVQTRRGTITTSKVIHCTNAYAGLLLPELLPLITPKTAQAQSVVPPPALSGDRKLHQTYRINYALLHGYSLIQSPGDGSIVLGGSLVNPTLSQKSLDSIIGMDDRSANMEVARDRVLNFQKCFLSGASMNNILGQGLEHSWCGIIGETTDFVPFVGGLPGREGQFICAGFNGFGMVNILTCAEAVAKITKGMSFRDTLLPDCFEITGERLARMNKSKAPNRPYL</sequence>
<dbReference type="eggNOG" id="ENOG502SH9U">
    <property type="taxonomic scope" value="Eukaryota"/>
</dbReference>
<dbReference type="PANTHER" id="PTHR13847:SF260">
    <property type="entry name" value="FAD DEPENDENT OXIDOREDUCTASE DOMAIN-CONTAINING PROTEIN"/>
    <property type="match status" value="1"/>
</dbReference>
<comment type="caution">
    <text evidence="2">The sequence shown here is derived from an EMBL/GenBank/DDBJ whole genome shotgun (WGS) entry which is preliminary data.</text>
</comment>
<dbReference type="STRING" id="1182542.W9Y5U9"/>
<dbReference type="InterPro" id="IPR036188">
    <property type="entry name" value="FAD/NAD-bd_sf"/>
</dbReference>
<dbReference type="EMBL" id="AMGY01000009">
    <property type="protein sequence ID" value="EXJ77819.1"/>
    <property type="molecule type" value="Genomic_DNA"/>
</dbReference>
<proteinExistence type="predicted"/>
<dbReference type="Pfam" id="PF01266">
    <property type="entry name" value="DAO"/>
    <property type="match status" value="1"/>
</dbReference>
<evidence type="ECO:0000313" key="3">
    <source>
        <dbReference type="Proteomes" id="UP000019478"/>
    </source>
</evidence>
<name>W9Y5U9_9EURO</name>
<accession>W9Y5U9</accession>
<dbReference type="OrthoDB" id="429143at2759"/>
<feature type="domain" description="FAD dependent oxidoreductase" evidence="1">
    <location>
        <begin position="52"/>
        <end position="444"/>
    </location>
</feature>
<dbReference type="AlphaFoldDB" id="W9Y5U9"/>
<dbReference type="Gene3D" id="3.50.50.60">
    <property type="entry name" value="FAD/NAD(P)-binding domain"/>
    <property type="match status" value="1"/>
</dbReference>